<evidence type="ECO:0000256" key="3">
    <source>
        <dbReference type="ARBA" id="ARBA00008264"/>
    </source>
</evidence>
<dbReference type="CDD" id="cd22909">
    <property type="entry name" value="HFD_archaea_histone-like"/>
    <property type="match status" value="1"/>
</dbReference>
<evidence type="ECO:0000256" key="5">
    <source>
        <dbReference type="ARBA" id="ARBA00022490"/>
    </source>
</evidence>
<dbReference type="GO" id="GO:0046982">
    <property type="term" value="F:protein heterodimerization activity"/>
    <property type="evidence" value="ECO:0007669"/>
    <property type="project" value="InterPro"/>
</dbReference>
<dbReference type="Pfam" id="PF00808">
    <property type="entry name" value="CBFD_NFYB_HMF"/>
    <property type="match status" value="1"/>
</dbReference>
<dbReference type="Proteomes" id="UP000316217">
    <property type="component" value="Unassembled WGS sequence"/>
</dbReference>
<reference evidence="8 10" key="1">
    <citation type="submission" date="2018-10" db="EMBL/GenBank/DDBJ databases">
        <title>Co-occurring genomic capacity for anaerobic methane metabolism and dissimilatory sulfite reduction discovered in the Korarchaeota.</title>
        <authorList>
            <person name="Mckay L.J."/>
            <person name="Dlakic M."/>
            <person name="Fields M.W."/>
            <person name="Delmont T.O."/>
            <person name="Eren A.M."/>
            <person name="Jay Z.J."/>
            <person name="Klingelsmith K.B."/>
            <person name="Rusch D.B."/>
            <person name="Inskeep W.P."/>
        </authorList>
    </citation>
    <scope>NUCLEOTIDE SEQUENCE [LARGE SCALE GENOMIC DNA]</scope>
    <source>
        <strain evidence="8 10">MDKW</strain>
    </source>
</reference>
<name>A0A3R9QS97_9CREN</name>
<sequence length="72" mass="8103">MAKYLPLAPLYRVIKDAGAERVSDAARETLAYHLEKFASEVSKYAVDLARHAKRKTVTEEDIELAVAAVWKK</sequence>
<dbReference type="EMBL" id="RXII01000093">
    <property type="protein sequence ID" value="RZN60196.1"/>
    <property type="molecule type" value="Genomic_DNA"/>
</dbReference>
<comment type="subcellular location">
    <subcellularLocation>
        <location evidence="1">Chromosome</location>
    </subcellularLocation>
    <subcellularLocation>
        <location evidence="2">Cytoplasm</location>
    </subcellularLocation>
</comment>
<evidence type="ECO:0000256" key="6">
    <source>
        <dbReference type="ARBA" id="ARBA00023125"/>
    </source>
</evidence>
<proteinExistence type="inferred from homology"/>
<evidence type="ECO:0000313" key="9">
    <source>
        <dbReference type="EMBL" id="RZN60196.1"/>
    </source>
</evidence>
<dbReference type="OrthoDB" id="7514at2157"/>
<comment type="similarity">
    <text evidence="3">Belongs to the archaeal histone HMF family.</text>
</comment>
<dbReference type="GO" id="GO:0005737">
    <property type="term" value="C:cytoplasm"/>
    <property type="evidence" value="ECO:0007669"/>
    <property type="project" value="UniProtKB-SubCell"/>
</dbReference>
<comment type="caution">
    <text evidence="8">The sequence shown here is derived from an EMBL/GenBank/DDBJ whole genome shotgun (WGS) entry which is preliminary data.</text>
</comment>
<dbReference type="GO" id="GO:0003677">
    <property type="term" value="F:DNA binding"/>
    <property type="evidence" value="ECO:0007669"/>
    <property type="project" value="UniProtKB-KW"/>
</dbReference>
<dbReference type="NCBIfam" id="NF043032">
    <property type="entry name" value="archaea_histone"/>
    <property type="match status" value="1"/>
</dbReference>
<evidence type="ECO:0000256" key="4">
    <source>
        <dbReference type="ARBA" id="ARBA00022454"/>
    </source>
</evidence>
<dbReference type="InterPro" id="IPR003958">
    <property type="entry name" value="CBFA_NFYB_domain"/>
</dbReference>
<dbReference type="AlphaFoldDB" id="A0A3R9QS97"/>
<accession>A0A3R9QS97</accession>
<dbReference type="Proteomes" id="UP000277582">
    <property type="component" value="Unassembled WGS sequence"/>
</dbReference>
<keyword evidence="4" id="KW-0158">Chromosome</keyword>
<keyword evidence="6" id="KW-0238">DNA-binding</keyword>
<dbReference type="Gene3D" id="1.10.20.10">
    <property type="entry name" value="Histone, subunit A"/>
    <property type="match status" value="1"/>
</dbReference>
<dbReference type="InterPro" id="IPR050947">
    <property type="entry name" value="Archaeal_histone_HMF"/>
</dbReference>
<evidence type="ECO:0000313" key="8">
    <source>
        <dbReference type="EMBL" id="RSN71457.1"/>
    </source>
</evidence>
<dbReference type="GO" id="GO:0005694">
    <property type="term" value="C:chromosome"/>
    <property type="evidence" value="ECO:0007669"/>
    <property type="project" value="UniProtKB-SubCell"/>
</dbReference>
<evidence type="ECO:0000256" key="2">
    <source>
        <dbReference type="ARBA" id="ARBA00004496"/>
    </source>
</evidence>
<gene>
    <name evidence="8" type="ORF">D6D85_16130</name>
    <name evidence="9" type="ORF">EF810_06130</name>
</gene>
<protein>
    <submittedName>
        <fullName evidence="8">Histone family protein</fullName>
    </submittedName>
</protein>
<evidence type="ECO:0000313" key="10">
    <source>
        <dbReference type="Proteomes" id="UP000277582"/>
    </source>
</evidence>
<feature type="domain" description="Transcription factor CBF/NF-Y/archaeal histone" evidence="7">
    <location>
        <begin position="4"/>
        <end position="66"/>
    </location>
</feature>
<dbReference type="PANTHER" id="PTHR47828:SF1">
    <property type="entry name" value="ARCHAEAL HISTONE A"/>
    <property type="match status" value="1"/>
</dbReference>
<dbReference type="EMBL" id="RCOS01000175">
    <property type="protein sequence ID" value="RSN71457.1"/>
    <property type="molecule type" value="Genomic_DNA"/>
</dbReference>
<dbReference type="InterPro" id="IPR050004">
    <property type="entry name" value="HmfB-like"/>
</dbReference>
<organism evidence="8 10">
    <name type="scientific">Candidatus Methanodesulfokora washburnensis</name>
    <dbReference type="NCBI Taxonomy" id="2478471"/>
    <lineage>
        <taxon>Archaea</taxon>
        <taxon>Thermoproteota</taxon>
        <taxon>Candidatus Korarchaeia</taxon>
        <taxon>Candidatus Korarchaeia incertae sedis</taxon>
        <taxon>Candidatus Methanodesulfokora</taxon>
    </lineage>
</organism>
<dbReference type="PANTHER" id="PTHR47828">
    <property type="entry name" value="ARCHAEAL HISTONE A"/>
    <property type="match status" value="1"/>
</dbReference>
<keyword evidence="10" id="KW-1185">Reference proteome</keyword>
<reference evidence="9 11" key="2">
    <citation type="journal article" date="2019" name="Nat. Microbiol.">
        <title>Wide diversity of methane and short-chain alkane metabolisms in uncultured archaea.</title>
        <authorList>
            <person name="Borrel G."/>
            <person name="Adam P.S."/>
            <person name="McKay L.J."/>
            <person name="Chen L.X."/>
            <person name="Sierra-Garcia I.N."/>
            <person name="Sieber C.M."/>
            <person name="Letourneur Q."/>
            <person name="Ghozlane A."/>
            <person name="Andersen G.L."/>
            <person name="Li W.J."/>
            <person name="Hallam S.J."/>
            <person name="Muyzer G."/>
            <person name="de Oliveira V.M."/>
            <person name="Inskeep W.P."/>
            <person name="Banfield J.F."/>
            <person name="Gribaldo S."/>
        </authorList>
    </citation>
    <scope>NUCLEOTIDE SEQUENCE [LARGE SCALE GENOMIC DNA]</scope>
    <source>
        <strain evidence="9">NM4</strain>
    </source>
</reference>
<evidence type="ECO:0000256" key="1">
    <source>
        <dbReference type="ARBA" id="ARBA00004286"/>
    </source>
</evidence>
<dbReference type="RefSeq" id="WP_125672981.1">
    <property type="nucleotide sequence ID" value="NZ_RCOS01000175.1"/>
</dbReference>
<dbReference type="InterPro" id="IPR009072">
    <property type="entry name" value="Histone-fold"/>
</dbReference>
<dbReference type="SUPFAM" id="SSF47113">
    <property type="entry name" value="Histone-fold"/>
    <property type="match status" value="1"/>
</dbReference>
<evidence type="ECO:0000313" key="11">
    <source>
        <dbReference type="Proteomes" id="UP000316217"/>
    </source>
</evidence>
<evidence type="ECO:0000259" key="7">
    <source>
        <dbReference type="Pfam" id="PF00808"/>
    </source>
</evidence>
<keyword evidence="5" id="KW-0963">Cytoplasm</keyword>